<evidence type="ECO:0000259" key="6">
    <source>
        <dbReference type="PROSITE" id="PS50111"/>
    </source>
</evidence>
<feature type="domain" description="HAMP" evidence="7">
    <location>
        <begin position="160"/>
        <end position="214"/>
    </location>
</feature>
<keyword evidence="5" id="KW-1133">Transmembrane helix</keyword>
<dbReference type="Pfam" id="PF00672">
    <property type="entry name" value="HAMP"/>
    <property type="match status" value="1"/>
</dbReference>
<feature type="domain" description="Methyl-accepting transducer" evidence="6">
    <location>
        <begin position="219"/>
        <end position="455"/>
    </location>
</feature>
<dbReference type="AlphaFoldDB" id="A0A7Z2T0V8"/>
<evidence type="ECO:0000313" key="8">
    <source>
        <dbReference type="EMBL" id="QIA62286.1"/>
    </source>
</evidence>
<evidence type="ECO:0000256" key="1">
    <source>
        <dbReference type="ARBA" id="ARBA00004370"/>
    </source>
</evidence>
<dbReference type="SUPFAM" id="SSF58104">
    <property type="entry name" value="Methyl-accepting chemotaxis protein (MCP) signaling domain"/>
    <property type="match status" value="1"/>
</dbReference>
<keyword evidence="5" id="KW-0812">Transmembrane</keyword>
<dbReference type="Proteomes" id="UP000464262">
    <property type="component" value="Chromosome 1"/>
</dbReference>
<dbReference type="InterPro" id="IPR004090">
    <property type="entry name" value="Chemotax_Me-accpt_rcpt"/>
</dbReference>
<dbReference type="PRINTS" id="PR00260">
    <property type="entry name" value="CHEMTRNSDUCR"/>
</dbReference>
<evidence type="ECO:0000313" key="9">
    <source>
        <dbReference type="Proteomes" id="UP000464262"/>
    </source>
</evidence>
<dbReference type="GO" id="GO:0007165">
    <property type="term" value="P:signal transduction"/>
    <property type="evidence" value="ECO:0007669"/>
    <property type="project" value="UniProtKB-KW"/>
</dbReference>
<keyword evidence="5" id="KW-0472">Membrane</keyword>
<dbReference type="GO" id="GO:0016020">
    <property type="term" value="C:membrane"/>
    <property type="evidence" value="ECO:0007669"/>
    <property type="project" value="UniProtKB-SubCell"/>
</dbReference>
<dbReference type="InterPro" id="IPR004089">
    <property type="entry name" value="MCPsignal_dom"/>
</dbReference>
<keyword evidence="2 4" id="KW-0807">Transducer</keyword>
<evidence type="ECO:0000256" key="3">
    <source>
        <dbReference type="ARBA" id="ARBA00029447"/>
    </source>
</evidence>
<dbReference type="KEGG" id="vas:GT360_01515"/>
<dbReference type="SMART" id="SM00304">
    <property type="entry name" value="HAMP"/>
    <property type="match status" value="1"/>
</dbReference>
<organism evidence="8 9">
    <name type="scientific">Vibrio astriarenae</name>
    <dbReference type="NCBI Taxonomy" id="1481923"/>
    <lineage>
        <taxon>Bacteria</taxon>
        <taxon>Pseudomonadati</taxon>
        <taxon>Pseudomonadota</taxon>
        <taxon>Gammaproteobacteria</taxon>
        <taxon>Vibrionales</taxon>
        <taxon>Vibrionaceae</taxon>
        <taxon>Vibrio</taxon>
    </lineage>
</organism>
<dbReference type="InterPro" id="IPR003660">
    <property type="entry name" value="HAMP_dom"/>
</dbReference>
<name>A0A7Z2T0V8_9VIBR</name>
<dbReference type="FunFam" id="1.10.287.950:FF:000001">
    <property type="entry name" value="Methyl-accepting chemotaxis sensory transducer"/>
    <property type="match status" value="1"/>
</dbReference>
<dbReference type="GO" id="GO:0004888">
    <property type="term" value="F:transmembrane signaling receptor activity"/>
    <property type="evidence" value="ECO:0007669"/>
    <property type="project" value="InterPro"/>
</dbReference>
<protein>
    <submittedName>
        <fullName evidence="8">HAMP domain-containing protein</fullName>
    </submittedName>
</protein>
<evidence type="ECO:0000256" key="4">
    <source>
        <dbReference type="PROSITE-ProRule" id="PRU00284"/>
    </source>
</evidence>
<reference evidence="8 9" key="1">
    <citation type="submission" date="2020-01" db="EMBL/GenBank/DDBJ databases">
        <title>Whole genome and functional gene identification of agarase of Vibrio HN897.</title>
        <authorList>
            <person name="Liu Y."/>
            <person name="Zhao Z."/>
        </authorList>
    </citation>
    <scope>NUCLEOTIDE SEQUENCE [LARGE SCALE GENOMIC DNA]</scope>
    <source>
        <strain evidence="8 9">HN897</strain>
    </source>
</reference>
<comment type="similarity">
    <text evidence="3">Belongs to the methyl-accepting chemotaxis (MCP) protein family.</text>
</comment>
<comment type="subcellular location">
    <subcellularLocation>
        <location evidence="1">Membrane</location>
    </subcellularLocation>
</comment>
<evidence type="ECO:0000256" key="5">
    <source>
        <dbReference type="SAM" id="Phobius"/>
    </source>
</evidence>
<dbReference type="PROSITE" id="PS50885">
    <property type="entry name" value="HAMP"/>
    <property type="match status" value="1"/>
</dbReference>
<dbReference type="Pfam" id="PF00015">
    <property type="entry name" value="MCPsignal"/>
    <property type="match status" value="1"/>
</dbReference>
<dbReference type="PROSITE" id="PS50111">
    <property type="entry name" value="CHEMOTAXIS_TRANSDUC_2"/>
    <property type="match status" value="1"/>
</dbReference>
<dbReference type="CDD" id="cd06225">
    <property type="entry name" value="HAMP"/>
    <property type="match status" value="1"/>
</dbReference>
<feature type="transmembrane region" description="Helical" evidence="5">
    <location>
        <begin position="136"/>
        <end position="158"/>
    </location>
</feature>
<dbReference type="Gene3D" id="1.10.287.950">
    <property type="entry name" value="Methyl-accepting chemotaxis protein"/>
    <property type="match status" value="1"/>
</dbReference>
<dbReference type="GO" id="GO:0006935">
    <property type="term" value="P:chemotaxis"/>
    <property type="evidence" value="ECO:0007669"/>
    <property type="project" value="InterPro"/>
</dbReference>
<evidence type="ECO:0000256" key="2">
    <source>
        <dbReference type="ARBA" id="ARBA00023224"/>
    </source>
</evidence>
<sequence>MKSITAKTLTFLTLLLALVGVLVSVVLYSVNSGNLKQEFELEKANLSQQIGVILQEPVYVYDRAVIQSIIDSFKGNQMVASMEVVDHRNRELARTATKQTASESLSIPLSWEGESIGEVKVGISDGLISETLERSMWQTILTMIVTISLVGIASVVVLQRLVLQPLQRVNNVLGDIASGGGDLTSRIPVDREDEIGQLSTRFNAFIETIQAIIQDMSVASNSLDAASSEVTAMMERSRTANRQQMDLTGSSATNISHLDLATQEIAKSTESTVSKANGACDVAEQSRRAIEDNIGNIGLLVRNLEQTAEEVSALKQTSDNIGSVLDVIKGIAEQTNLLALNAAIEAARAGESGRGFAVVADEVRALASKTHDSTTEIESIIEELQQRADASFNVTQSSKGMVDQTMEQAQQTGVALEQIATEMTGINDMVIMISSACEEQSNVTQLVSNDMSALKQGAEQLEQDSGHAEEVVGQLVAVGRQLSGQIERFKY</sequence>
<keyword evidence="9" id="KW-1185">Reference proteome</keyword>
<dbReference type="PANTHER" id="PTHR32089:SF112">
    <property type="entry name" value="LYSOZYME-LIKE PROTEIN-RELATED"/>
    <property type="match status" value="1"/>
</dbReference>
<dbReference type="EMBL" id="CP047475">
    <property type="protein sequence ID" value="QIA62286.1"/>
    <property type="molecule type" value="Genomic_DNA"/>
</dbReference>
<proteinExistence type="inferred from homology"/>
<dbReference type="RefSeq" id="WP_164647193.1">
    <property type="nucleotide sequence ID" value="NZ_CP047475.1"/>
</dbReference>
<dbReference type="SMART" id="SM00283">
    <property type="entry name" value="MA"/>
    <property type="match status" value="1"/>
</dbReference>
<accession>A0A7Z2T0V8</accession>
<dbReference type="PANTHER" id="PTHR32089">
    <property type="entry name" value="METHYL-ACCEPTING CHEMOTAXIS PROTEIN MCPB"/>
    <property type="match status" value="1"/>
</dbReference>
<evidence type="ECO:0000259" key="7">
    <source>
        <dbReference type="PROSITE" id="PS50885"/>
    </source>
</evidence>
<gene>
    <name evidence="8" type="ORF">GT360_01515</name>
</gene>